<reference evidence="5" key="1">
    <citation type="submission" date="2016-05" db="EMBL/GenBank/DDBJ databases">
        <authorList>
            <person name="Naeem Raeece"/>
        </authorList>
    </citation>
    <scope>NUCLEOTIDE SEQUENCE [LARGE SCALE GENOMIC DNA]</scope>
</reference>
<feature type="chain" id="PRO_5008380643" description="Heptatricopeptide repeat-containing protein" evidence="3">
    <location>
        <begin position="23"/>
        <end position="1453"/>
    </location>
</feature>
<feature type="repeat" description="PPR" evidence="1">
    <location>
        <begin position="666"/>
        <end position="700"/>
    </location>
</feature>
<accession>A0A1A8VQ33</accession>
<sequence>MNHTSFLILSFLSVLKLYHNIATCFQLKNTPYFSSKNEFASGVQNYSNKRAGTKLKKPILYRKKSLVFSVNKREVYEHIEKYVSNACLSCNRKNDYTNNLDNFIPHFPSSPIDWDKIVVNDTKNKDTANLINFLYTEYKKAYVVVHEKTKSADNAYNSEKINSLLASLGSVTVDDMKVDEFFKHLEICYILLKYCKDNYVSFSFIKNEMANIMNKIIKHSRNYLHDECMCDKIKNEFVNIHGLIKEIKKNDSIRMNIESFLSVLSSSTVLNNNNIIYFLTEIFTSLNILLRNNPDLVNRYNYIISPHFFFLCIFSLYSYNVSKARFYYFLLLIHNKTDLINLGEKAMKYDNNLNYSVYRRYVINSIFDKEKKEYESTKNAFIENKSNVANAKKINEAHIDNLNKDLSKDLSNEEEKNILPSDKEELLINGCRRIQLKELYDNVIIKILLFYVFLYFSDLYFCVIILLNLKNLVKEKKQDDNATKIINYLFFILLDNLYSIRDYSKIILLLSLFKRSFSSFSDERLRYVKKITNSVMIDNKEDDPTDMSKLVPEISESIKKIENEKKLANKISANNLCEMKNDENYLNKNKAVVKEEIKEETTKTDSAHVGEEEEKSFVNDEEGKNIIAINPSSMKDKFNKYLLRLLKNKEYDKIESLEKRDNLYVNNRTYSLFIQAFLNNHKYDKVYKVYKKMKLRKIIPIKYLNAKNLIHSFKKCDVHKGDVLNELQLISKSYLNLYFSKDSYFVLSKTMLYKHMCDYLKKKCDMKIIIDIFNINELLKYFIKFKSFINIKKLYFLLLKYSYVKTYKTYLLLIRFFNNLNYEHETEAVIPEAQVGGAENGEDEETGCKMVKGLFEKNTEIYRDIINLRKNKLSYYICNMRDVRENLNLFNKVYQITQKGKYDMSLFVLSNFIVEYIFFEYGSDDILECEMSNINNILNIFFESISLFFYKQNYGVALNIYFFLLLFLNYYVTRYTKKDIQYSSFLKKNILNFFLSSNYEVIKVNKDEIYSYIPKFILNIISFCVNHLKNANKMREIVSKDIQYDSHDFIKNDVDSVCFKNIMYIFLLLKNNTILSNGEMEKDIYNKQHSDKQILNTINASTDMQRNYLYKDIIEKNYKEEKGVGEENETSPNSINVANVFVKLKHTIGTNKMNEDSLKDFLFNKLKMYAQNGNTDSLINILKDIFFTYKNIIYLNSRNFLHIYENLNTIYDNVIAATTIVFFMENKKSFKEVDTTLNCSEEHAEVGNSEINIHEFISMLKCRNEAYFKDVLNRSYFFNILKNYENFIHMCIYFDLNKKKVDNVINFVEMSKKCGISLSTETLVDVFSLYLERKMNNLIFNEFEIFSASKSANNFELYFIVMKAAYFEENVRMALKVFTIVLDVFNLKGVPLNFFECILLILKRSGKFKDLYESIDKLHRELINFEKNEQFCNIQDLVVDIKRILLKYERETL</sequence>
<feature type="signal peptide" evidence="3">
    <location>
        <begin position="1"/>
        <end position="22"/>
    </location>
</feature>
<feature type="transmembrane region" description="Helical" evidence="2">
    <location>
        <begin position="443"/>
        <end position="467"/>
    </location>
</feature>
<keyword evidence="2" id="KW-0812">Transmembrane</keyword>
<evidence type="ECO:0000256" key="3">
    <source>
        <dbReference type="SAM" id="SignalP"/>
    </source>
</evidence>
<name>A0A1A8VQ33_PLAOA</name>
<dbReference type="VEuPathDB" id="PlasmoDB:PocGH01_05026200"/>
<evidence type="ECO:0008006" key="6">
    <source>
        <dbReference type="Google" id="ProtNLM"/>
    </source>
</evidence>
<protein>
    <recommendedName>
        <fullName evidence="6">Heptatricopeptide repeat-containing protein</fullName>
    </recommendedName>
</protein>
<dbReference type="PROSITE" id="PS51375">
    <property type="entry name" value="PPR"/>
    <property type="match status" value="1"/>
</dbReference>
<keyword evidence="3" id="KW-0732">Signal</keyword>
<feature type="transmembrane region" description="Helical" evidence="2">
    <location>
        <begin position="300"/>
        <end position="319"/>
    </location>
</feature>
<keyword evidence="2" id="KW-0472">Membrane</keyword>
<dbReference type="EMBL" id="FLQV01000144">
    <property type="protein sequence ID" value="SBS82655.1"/>
    <property type="molecule type" value="Genomic_DNA"/>
</dbReference>
<dbReference type="Proteomes" id="UP000078546">
    <property type="component" value="Unassembled WGS sequence"/>
</dbReference>
<dbReference type="InterPro" id="IPR002885">
    <property type="entry name" value="PPR_rpt"/>
</dbReference>
<keyword evidence="2" id="KW-1133">Transmembrane helix</keyword>
<proteinExistence type="predicted"/>
<gene>
    <name evidence="4" type="ORF">POVCU1_008190</name>
</gene>
<organism evidence="4 5">
    <name type="scientific">Plasmodium ovale curtisi</name>
    <dbReference type="NCBI Taxonomy" id="864141"/>
    <lineage>
        <taxon>Eukaryota</taxon>
        <taxon>Sar</taxon>
        <taxon>Alveolata</taxon>
        <taxon>Apicomplexa</taxon>
        <taxon>Aconoidasida</taxon>
        <taxon>Haemosporida</taxon>
        <taxon>Plasmodiidae</taxon>
        <taxon>Plasmodium</taxon>
        <taxon>Plasmodium (Plasmodium)</taxon>
    </lineage>
</organism>
<evidence type="ECO:0000313" key="4">
    <source>
        <dbReference type="EMBL" id="SBS82655.1"/>
    </source>
</evidence>
<evidence type="ECO:0000256" key="1">
    <source>
        <dbReference type="PROSITE-ProRule" id="PRU00708"/>
    </source>
</evidence>
<evidence type="ECO:0000256" key="2">
    <source>
        <dbReference type="SAM" id="Phobius"/>
    </source>
</evidence>
<evidence type="ECO:0000313" key="5">
    <source>
        <dbReference type="Proteomes" id="UP000078546"/>
    </source>
</evidence>